<dbReference type="GO" id="GO:0000030">
    <property type="term" value="F:mannosyltransferase activity"/>
    <property type="evidence" value="ECO:0007669"/>
    <property type="project" value="TreeGrafter"/>
</dbReference>
<name>A0A212CDH9_CEREH</name>
<evidence type="ECO:0000313" key="1">
    <source>
        <dbReference type="EMBL" id="OWK04071.1"/>
    </source>
</evidence>
<dbReference type="PANTHER" id="PTHR44809">
    <property type="match status" value="1"/>
</dbReference>
<dbReference type="PROSITE" id="PS50293">
    <property type="entry name" value="TPR_REGION"/>
    <property type="match status" value="1"/>
</dbReference>
<accession>A0A212CDH9</accession>
<dbReference type="GO" id="GO:0035269">
    <property type="term" value="P:protein O-linked glycosylation via mannose"/>
    <property type="evidence" value="ECO:0007669"/>
    <property type="project" value="TreeGrafter"/>
</dbReference>
<dbReference type="AlphaFoldDB" id="A0A212CDH9"/>
<keyword evidence="2" id="KW-1185">Reference proteome</keyword>
<sequence>MNLWFSTLGQRTSKRAGGAHWSIDVEMLYLTGSMGYCILFVHGLSKLCAGLNRCGATTLSVSTVLLLLLFSWKTVKQNEIWLSRESLFRSGVQTLPHNAKVHYNYANFLKDQGRNREAIYHYRTALK</sequence>
<dbReference type="InterPro" id="IPR011990">
    <property type="entry name" value="TPR-like_helical_dom_sf"/>
</dbReference>
<evidence type="ECO:0000313" key="2">
    <source>
        <dbReference type="Proteomes" id="UP000242450"/>
    </source>
</evidence>
<organism evidence="1 2">
    <name type="scientific">Cervus elaphus hippelaphus</name>
    <name type="common">European red deer</name>
    <dbReference type="NCBI Taxonomy" id="46360"/>
    <lineage>
        <taxon>Eukaryota</taxon>
        <taxon>Metazoa</taxon>
        <taxon>Chordata</taxon>
        <taxon>Craniata</taxon>
        <taxon>Vertebrata</taxon>
        <taxon>Euteleostomi</taxon>
        <taxon>Mammalia</taxon>
        <taxon>Eutheria</taxon>
        <taxon>Laurasiatheria</taxon>
        <taxon>Artiodactyla</taxon>
        <taxon>Ruminantia</taxon>
        <taxon>Pecora</taxon>
        <taxon>Cervidae</taxon>
        <taxon>Cervinae</taxon>
        <taxon>Cervus</taxon>
    </lineage>
</organism>
<dbReference type="SUPFAM" id="SSF48452">
    <property type="entry name" value="TPR-like"/>
    <property type="match status" value="1"/>
</dbReference>
<dbReference type="Gene3D" id="1.25.40.10">
    <property type="entry name" value="Tetratricopeptide repeat domain"/>
    <property type="match status" value="1"/>
</dbReference>
<dbReference type="EMBL" id="MKHE01000022">
    <property type="protein sequence ID" value="OWK04071.1"/>
    <property type="molecule type" value="Genomic_DNA"/>
</dbReference>
<dbReference type="OrthoDB" id="19588at2759"/>
<dbReference type="InterPro" id="IPR052943">
    <property type="entry name" value="TMTC_O-mannosyl-trnsfr"/>
</dbReference>
<proteinExistence type="predicted"/>
<dbReference type="Proteomes" id="UP000242450">
    <property type="component" value="Chromosome 22"/>
</dbReference>
<gene>
    <name evidence="1" type="ORF">Celaphus_00014087</name>
</gene>
<comment type="caution">
    <text evidence="1">The sequence shown here is derived from an EMBL/GenBank/DDBJ whole genome shotgun (WGS) entry which is preliminary data.</text>
</comment>
<protein>
    <submittedName>
        <fullName evidence="1">Uncharacterized protein</fullName>
    </submittedName>
</protein>
<dbReference type="PANTHER" id="PTHR44809:SF1">
    <property type="entry name" value="PROTEIN O-MANNOSYL-TRANSFERASE TMTC1"/>
    <property type="match status" value="1"/>
</dbReference>
<reference evidence="1 2" key="1">
    <citation type="journal article" date="2018" name="Mol. Genet. Genomics">
        <title>The red deer Cervus elaphus genome CerEla1.0: sequencing, annotating, genes, and chromosomes.</title>
        <authorList>
            <person name="Bana N.A."/>
            <person name="Nyiri A."/>
            <person name="Nagy J."/>
            <person name="Frank K."/>
            <person name="Nagy T."/>
            <person name="Steger V."/>
            <person name="Schiller M."/>
            <person name="Lakatos P."/>
            <person name="Sugar L."/>
            <person name="Horn P."/>
            <person name="Barta E."/>
            <person name="Orosz L."/>
        </authorList>
    </citation>
    <scope>NUCLEOTIDE SEQUENCE [LARGE SCALE GENOMIC DNA]</scope>
    <source>
        <strain evidence="1">Hungarian</strain>
    </source>
</reference>